<keyword evidence="1 6" id="KW-0963">Cytoplasm</keyword>
<evidence type="ECO:0000256" key="6">
    <source>
        <dbReference type="HAMAP-Rule" id="MF_01159"/>
    </source>
</evidence>
<evidence type="ECO:0000313" key="9">
    <source>
        <dbReference type="Proteomes" id="UP000186588"/>
    </source>
</evidence>
<evidence type="ECO:0000256" key="4">
    <source>
        <dbReference type="ARBA" id="ARBA00022833"/>
    </source>
</evidence>
<comment type="subunit">
    <text evidence="6">Homotetramer. Interacts with both DnaA and DnaN, acting as a bridge between these two proteins.</text>
</comment>
<evidence type="ECO:0000256" key="1">
    <source>
        <dbReference type="ARBA" id="ARBA00022490"/>
    </source>
</evidence>
<comment type="caution">
    <text evidence="8">The sequence shown here is derived from an EMBL/GenBank/DDBJ whole genome shotgun (WGS) entry which is preliminary data.</text>
</comment>
<dbReference type="GO" id="GO:0008270">
    <property type="term" value="F:zinc ion binding"/>
    <property type="evidence" value="ECO:0007669"/>
    <property type="project" value="UniProtKB-UniRule"/>
</dbReference>
<dbReference type="Proteomes" id="UP000186588">
    <property type="component" value="Unassembled WGS sequence"/>
</dbReference>
<feature type="region of interest" description="Disordered" evidence="7">
    <location>
        <begin position="52"/>
        <end position="75"/>
    </location>
</feature>
<dbReference type="GO" id="GO:0006260">
    <property type="term" value="P:DNA replication"/>
    <property type="evidence" value="ECO:0007669"/>
    <property type="project" value="UniProtKB-KW"/>
</dbReference>
<dbReference type="AlphaFoldDB" id="A0A0C2WMC8"/>
<feature type="binding site" evidence="6">
    <location>
        <position position="105"/>
    </location>
    <ligand>
        <name>Zn(2+)</name>
        <dbReference type="ChEBI" id="CHEBI:29105"/>
    </ligand>
</feature>
<dbReference type="HAMAP" id="MF_01159">
    <property type="entry name" value="YabA"/>
    <property type="match status" value="1"/>
</dbReference>
<dbReference type="PIRSF" id="PIRSF021439">
    <property type="entry name" value="DUF972"/>
    <property type="match status" value="1"/>
</dbReference>
<organism evidence="8 9">
    <name type="scientific">Apilactobacillus kunkeei</name>
    <dbReference type="NCBI Taxonomy" id="148814"/>
    <lineage>
        <taxon>Bacteria</taxon>
        <taxon>Bacillati</taxon>
        <taxon>Bacillota</taxon>
        <taxon>Bacilli</taxon>
        <taxon>Lactobacillales</taxon>
        <taxon>Lactobacillaceae</taxon>
        <taxon>Apilactobacillus</taxon>
    </lineage>
</organism>
<feature type="binding site" evidence="6">
    <location>
        <position position="88"/>
    </location>
    <ligand>
        <name>Zn(2+)</name>
        <dbReference type="ChEBI" id="CHEBI:29105"/>
    </ligand>
</feature>
<evidence type="ECO:0000313" key="8">
    <source>
        <dbReference type="EMBL" id="GAT90738.1"/>
    </source>
</evidence>
<keyword evidence="3 6" id="KW-0479">Metal-binding</keyword>
<accession>A0A0C2WMC8</accession>
<dbReference type="Pfam" id="PF06156">
    <property type="entry name" value="YabA"/>
    <property type="match status" value="1"/>
</dbReference>
<comment type="similarity">
    <text evidence="6">Belongs to the YabA family.</text>
</comment>
<proteinExistence type="inferred from homology"/>
<feature type="compositionally biased region" description="Basic and acidic residues" evidence="7">
    <location>
        <begin position="52"/>
        <end position="65"/>
    </location>
</feature>
<reference evidence="8 9" key="1">
    <citation type="journal article" date="2016" name="Syst. Appl. Microbiol.">
        <title>Genomic characterization of a fructophilic bee symbiont Lactobacillus kunkeei reveals its niche-specific adaptation.</title>
        <authorList>
            <person name="Maeno S."/>
            <person name="Tanizawa Y."/>
            <person name="Kanesaki Y."/>
            <person name="Kubota E."/>
            <person name="Kumar H."/>
            <person name="Dicks L."/>
            <person name="Salminen S."/>
            <person name="Nakagawa J."/>
            <person name="Arita M."/>
            <person name="Endo A."/>
        </authorList>
    </citation>
    <scope>NUCLEOTIDE SEQUENCE [LARGE SCALE GENOMIC DNA]</scope>
    <source>
        <strain evidence="8 9">FF30-6</strain>
    </source>
</reference>
<feature type="binding site" evidence="6">
    <location>
        <position position="86"/>
    </location>
    <ligand>
        <name>Zn(2+)</name>
        <dbReference type="ChEBI" id="CHEBI:29105"/>
    </ligand>
</feature>
<protein>
    <recommendedName>
        <fullName evidence="6">Replication initiation control protein YabA</fullName>
    </recommendedName>
</protein>
<comment type="function">
    <text evidence="6">Involved in control of chromosome replication initiation. Inhibits the cooperative binding of DnaA to the oriC region, thus negatively regulating initiation of chromosome replication. Inhibits the ability of DnaA-ATP to form a helix on DNA; does not disassemble preformed DnaA-DNA helices. Decreases the residence time of DnaA on the chromosome at its binding sites (oriC, replication forks and promoter-binding sites). Tethers DnaA to the replication machinery via the DNA polymerase beta sliding clamp subunit (dnaN). Associates with oriC and other DnaA targets on the chromosome in a DnaA-dependent manner.</text>
</comment>
<evidence type="ECO:0000256" key="2">
    <source>
        <dbReference type="ARBA" id="ARBA00022705"/>
    </source>
</evidence>
<dbReference type="PATRIC" id="fig|148814.19.peg.369"/>
<dbReference type="RefSeq" id="WP_041152521.1">
    <property type="nucleotide sequence ID" value="NZ_BDDX01000008.1"/>
</dbReference>
<dbReference type="GO" id="GO:0043590">
    <property type="term" value="C:bacterial nucleoid"/>
    <property type="evidence" value="ECO:0007669"/>
    <property type="project" value="UniProtKB-UniRule"/>
</dbReference>
<comment type="subcellular location">
    <subcellularLocation>
        <location evidence="6">Cytoplasm</location>
        <location evidence="6">Nucleoid</location>
    </subcellularLocation>
    <text evidence="6">Localizes in tight foci, which correspond to the replisome at mid-cell throughout the cell cycle.</text>
</comment>
<evidence type="ECO:0000256" key="5">
    <source>
        <dbReference type="ARBA" id="ARBA00022880"/>
    </source>
</evidence>
<evidence type="ECO:0000256" key="7">
    <source>
        <dbReference type="SAM" id="MobiDB-lite"/>
    </source>
</evidence>
<keyword evidence="4 6" id="KW-0862">Zinc</keyword>
<keyword evidence="5 6" id="KW-0236">DNA replication inhibitor</keyword>
<evidence type="ECO:0000256" key="3">
    <source>
        <dbReference type="ARBA" id="ARBA00022723"/>
    </source>
</evidence>
<feature type="binding site" evidence="6">
    <location>
        <position position="102"/>
    </location>
    <ligand>
        <name>Zn(2+)</name>
        <dbReference type="ChEBI" id="CHEBI:29105"/>
    </ligand>
</feature>
<dbReference type="GO" id="GO:0008156">
    <property type="term" value="P:negative regulation of DNA replication"/>
    <property type="evidence" value="ECO:0007669"/>
    <property type="project" value="UniProtKB-UniRule"/>
</dbReference>
<comment type="cofactor">
    <cofactor evidence="6">
        <name>Zn(2+)</name>
        <dbReference type="ChEBI" id="CHEBI:29105"/>
    </cofactor>
    <text evidence="6">Binds 1 zinc ion per subunit.</text>
</comment>
<dbReference type="InterPro" id="IPR010377">
    <property type="entry name" value="YabA"/>
</dbReference>
<dbReference type="EMBL" id="BDDX01000008">
    <property type="protein sequence ID" value="GAT90738.1"/>
    <property type="molecule type" value="Genomic_DNA"/>
</dbReference>
<gene>
    <name evidence="6 8" type="primary">yabA</name>
    <name evidence="8" type="ORF">FF306_00847</name>
</gene>
<sequence>MEKRELYDGIKDLESQTELMLTQFAEVRKALTEVMEENAELRIENQHLHDFINEQKENVENDNKKSRPRSSKSRENLEHLFNEGFHVCIEFYGSHRENDESCIFCNEILNR</sequence>
<keyword evidence="2 6" id="KW-0235">DNA replication</keyword>
<name>A0A0C2WMC8_9LACO</name>